<reference evidence="1 2" key="1">
    <citation type="submission" date="2020-06" db="EMBL/GenBank/DDBJ databases">
        <authorList>
            <person name="Voronona O.L."/>
            <person name="Aksenova E.I."/>
            <person name="Kunda M.S."/>
            <person name="Semenov A.N."/>
            <person name="Ryzhova N."/>
        </authorList>
    </citation>
    <scope>NUCLEOTIDE SEQUENCE [LARGE SCALE GENOMIC DNA]</scope>
    <source>
        <strain evidence="1 2">MPKMM3633</strain>
    </source>
</reference>
<accession>A0A859D2V1</accession>
<organism evidence="1 2">
    <name type="scientific">Marinomonas primoryensis</name>
    <dbReference type="NCBI Taxonomy" id="178399"/>
    <lineage>
        <taxon>Bacteria</taxon>
        <taxon>Pseudomonadati</taxon>
        <taxon>Pseudomonadota</taxon>
        <taxon>Gammaproteobacteria</taxon>
        <taxon>Oceanospirillales</taxon>
        <taxon>Oceanospirillaceae</taxon>
        <taxon>Marinomonas</taxon>
    </lineage>
</organism>
<name>A0A859D2V1_9GAMM</name>
<dbReference type="EMBL" id="CP054301">
    <property type="protein sequence ID" value="QKK81191.1"/>
    <property type="molecule type" value="Genomic_DNA"/>
</dbReference>
<evidence type="ECO:0000313" key="1">
    <source>
        <dbReference type="EMBL" id="QKK81191.1"/>
    </source>
</evidence>
<dbReference type="KEGG" id="mpri:MP3633_2464"/>
<gene>
    <name evidence="1" type="ORF">MP3633_2464</name>
</gene>
<evidence type="ECO:0000313" key="2">
    <source>
        <dbReference type="Proteomes" id="UP000509371"/>
    </source>
</evidence>
<dbReference type="AlphaFoldDB" id="A0A859D2V1"/>
<proteinExistence type="predicted"/>
<protein>
    <submittedName>
        <fullName evidence="1">Uncharacterized protein</fullName>
    </submittedName>
</protein>
<sequence length="47" mass="5737">MIRIRAFRLFIQQDKKHPNIKGVNTLKNTKYLKILYFNEIKPHLIIK</sequence>
<dbReference type="Proteomes" id="UP000509371">
    <property type="component" value="Chromosome"/>
</dbReference>